<dbReference type="Pfam" id="PF20232">
    <property type="entry name" value="T6SS_FHA_C"/>
    <property type="match status" value="1"/>
</dbReference>
<feature type="compositionally biased region" description="Low complexity" evidence="1">
    <location>
        <begin position="232"/>
        <end position="250"/>
    </location>
</feature>
<evidence type="ECO:0000256" key="1">
    <source>
        <dbReference type="SAM" id="MobiDB-lite"/>
    </source>
</evidence>
<dbReference type="InterPro" id="IPR046883">
    <property type="entry name" value="T6SS_FHA_C"/>
</dbReference>
<feature type="domain" description="FHA" evidence="2">
    <location>
        <begin position="28"/>
        <end position="78"/>
    </location>
</feature>
<dbReference type="SMART" id="SM00240">
    <property type="entry name" value="FHA"/>
    <property type="match status" value="1"/>
</dbReference>
<dbReference type="PROSITE" id="PS50006">
    <property type="entry name" value="FHA_DOMAIN"/>
    <property type="match status" value="1"/>
</dbReference>
<organism evidence="3">
    <name type="scientific">hydrothermal vent metagenome</name>
    <dbReference type="NCBI Taxonomy" id="652676"/>
    <lineage>
        <taxon>unclassified sequences</taxon>
        <taxon>metagenomes</taxon>
        <taxon>ecological metagenomes</taxon>
    </lineage>
</organism>
<dbReference type="Pfam" id="PF00498">
    <property type="entry name" value="FHA"/>
    <property type="match status" value="1"/>
</dbReference>
<feature type="region of interest" description="Disordered" evidence="1">
    <location>
        <begin position="232"/>
        <end position="274"/>
    </location>
</feature>
<name>A0A3B0WS05_9ZZZZ</name>
<evidence type="ECO:0000313" key="3">
    <source>
        <dbReference type="EMBL" id="VAW58775.1"/>
    </source>
</evidence>
<sequence length="516" mass="56163">MSLLLTVSKSPEAIAITGTSKTFNEQGGTMGRGSSNTWVLDDPERYLSTTHCGLSLENGQFYIADLSTNGTFLNGSTNAMGKGTKLPLNDGDSFTLGDYEFAVSLNQSASDNNVQDSGPFDGGFPESAPQAGNGSTPFAEFVPGRGPVSGEDHSADPVADYNGDWQAPPASGGQIIPEDGDDWDWASPSIDAQRGDDPLNDVFQPPESLPDDTPFVGAGGGIPENWDVMMTDSPSEPESYPVDSPVSVPPTRDASDNDWPASTTPMYPGRLEKHEPENTYTAAQYQALADSNVQLQAELDLLKSRQMEQRSTGSLPAAAVDIGLLEAMGFQTHELTDEEISRVNLQVGEVVREMIIGLMKVLGSRSTIKNEFRMNITTIQPVENNPLKFSANISDALENMFIKQGNAYKKPLEAVREGFDGIAEHQVAILAGMRAAFRGVVERFDPKVLDARFSRQQKSSIFPVNQDARNWESYLEYYKDLAGDSDNSFQSLFGDEFVNAYEEQLQKLSFARKANN</sequence>
<dbReference type="Gene3D" id="2.60.200.20">
    <property type="match status" value="1"/>
</dbReference>
<gene>
    <name evidence="3" type="ORF">MNBD_GAMMA11-1076</name>
</gene>
<dbReference type="NCBIfam" id="TIGR03354">
    <property type="entry name" value="VI_FHA"/>
    <property type="match status" value="1"/>
</dbReference>
<dbReference type="InterPro" id="IPR008984">
    <property type="entry name" value="SMAD_FHA_dom_sf"/>
</dbReference>
<reference evidence="3" key="1">
    <citation type="submission" date="2018-06" db="EMBL/GenBank/DDBJ databases">
        <authorList>
            <person name="Zhirakovskaya E."/>
        </authorList>
    </citation>
    <scope>NUCLEOTIDE SEQUENCE</scope>
</reference>
<dbReference type="SUPFAM" id="SSF49879">
    <property type="entry name" value="SMAD/FHA domain"/>
    <property type="match status" value="1"/>
</dbReference>
<dbReference type="InterPro" id="IPR000253">
    <property type="entry name" value="FHA_dom"/>
</dbReference>
<dbReference type="AlphaFoldDB" id="A0A3B0WS05"/>
<dbReference type="CDD" id="cd00060">
    <property type="entry name" value="FHA"/>
    <property type="match status" value="1"/>
</dbReference>
<protein>
    <submittedName>
        <fullName evidence="3">Uncharacterized protein ImpI/VasC</fullName>
    </submittedName>
</protein>
<proteinExistence type="predicted"/>
<evidence type="ECO:0000259" key="2">
    <source>
        <dbReference type="PROSITE" id="PS50006"/>
    </source>
</evidence>
<dbReference type="EMBL" id="UOFG01000048">
    <property type="protein sequence ID" value="VAW58775.1"/>
    <property type="molecule type" value="Genomic_DNA"/>
</dbReference>
<dbReference type="InterPro" id="IPR017735">
    <property type="entry name" value="T6SS_FHA"/>
</dbReference>
<feature type="region of interest" description="Disordered" evidence="1">
    <location>
        <begin position="110"/>
        <end position="204"/>
    </location>
</feature>
<accession>A0A3B0WS05</accession>